<keyword evidence="9" id="KW-0443">Lipid metabolism</keyword>
<name>A0A4V1EJX8_9CYAN</name>
<keyword evidence="10 11" id="KW-0472">Membrane</keyword>
<dbReference type="PRINTS" id="PR00075">
    <property type="entry name" value="FACDDSATRASE"/>
</dbReference>
<evidence type="ECO:0000256" key="7">
    <source>
        <dbReference type="ARBA" id="ARBA00023002"/>
    </source>
</evidence>
<dbReference type="Pfam" id="PF00487">
    <property type="entry name" value="FA_desaturase"/>
    <property type="match status" value="1"/>
</dbReference>
<protein>
    <submittedName>
        <fullName evidence="13">VatB</fullName>
    </submittedName>
</protein>
<comment type="subcellular location">
    <subcellularLocation>
        <location evidence="2">Membrane</location>
        <topology evidence="2">Multi-pass membrane protein</topology>
    </subcellularLocation>
</comment>
<evidence type="ECO:0000256" key="1">
    <source>
        <dbReference type="ARBA" id="ARBA00001954"/>
    </source>
</evidence>
<comment type="similarity">
    <text evidence="3">Belongs to the fatty acid desaturase type 2 family.</text>
</comment>
<evidence type="ECO:0000256" key="6">
    <source>
        <dbReference type="ARBA" id="ARBA00022989"/>
    </source>
</evidence>
<keyword evidence="8" id="KW-0408">Iron</keyword>
<dbReference type="PANTHER" id="PTHR11351">
    <property type="entry name" value="ACYL-COA DESATURASE"/>
    <property type="match status" value="1"/>
</dbReference>
<evidence type="ECO:0000256" key="10">
    <source>
        <dbReference type="ARBA" id="ARBA00023136"/>
    </source>
</evidence>
<keyword evidence="4 11" id="KW-0812">Transmembrane</keyword>
<evidence type="ECO:0000256" key="8">
    <source>
        <dbReference type="ARBA" id="ARBA00023004"/>
    </source>
</evidence>
<keyword evidence="6 11" id="KW-1133">Transmembrane helix</keyword>
<evidence type="ECO:0000256" key="5">
    <source>
        <dbReference type="ARBA" id="ARBA00022832"/>
    </source>
</evidence>
<evidence type="ECO:0000256" key="2">
    <source>
        <dbReference type="ARBA" id="ARBA00004141"/>
    </source>
</evidence>
<dbReference type="InterPro" id="IPR005804">
    <property type="entry name" value="FA_desaturase_dom"/>
</dbReference>
<evidence type="ECO:0000256" key="3">
    <source>
        <dbReference type="ARBA" id="ARBA00008749"/>
    </source>
</evidence>
<evidence type="ECO:0000313" key="13">
    <source>
        <dbReference type="EMBL" id="QCP68985.1"/>
    </source>
</evidence>
<proteinExistence type="inferred from homology"/>
<dbReference type="GO" id="GO:0016020">
    <property type="term" value="C:membrane"/>
    <property type="evidence" value="ECO:0007669"/>
    <property type="project" value="UniProtKB-SubCell"/>
</dbReference>
<evidence type="ECO:0000259" key="12">
    <source>
        <dbReference type="Pfam" id="PF00487"/>
    </source>
</evidence>
<keyword evidence="5" id="KW-0276">Fatty acid metabolism</keyword>
<dbReference type="GO" id="GO:0006631">
    <property type="term" value="P:fatty acid metabolic process"/>
    <property type="evidence" value="ECO:0007669"/>
    <property type="project" value="UniProtKB-KW"/>
</dbReference>
<dbReference type="EMBL" id="MK618714">
    <property type="protein sequence ID" value="QCP68985.1"/>
    <property type="molecule type" value="Genomic_DNA"/>
</dbReference>
<dbReference type="AlphaFoldDB" id="A0A4V1EJX8"/>
<evidence type="ECO:0000256" key="11">
    <source>
        <dbReference type="SAM" id="Phobius"/>
    </source>
</evidence>
<feature type="domain" description="Fatty acid desaturase" evidence="12">
    <location>
        <begin position="65"/>
        <end position="288"/>
    </location>
</feature>
<comment type="cofactor">
    <cofactor evidence="1">
        <name>Fe(2+)</name>
        <dbReference type="ChEBI" id="CHEBI:29033"/>
    </cofactor>
</comment>
<feature type="transmembrane region" description="Helical" evidence="11">
    <location>
        <begin position="188"/>
        <end position="214"/>
    </location>
</feature>
<sequence>MSIQMDVTKEYFKPAKTQKSKTISNDYIKGLQTKHFLLYNVIPTIGTLIAIALLWWYPISSVEIGLLIGMWALSMIGMSVGLHRYFAHRAFKTSQTMSVILAILGCMGAQGPVVSWVAVHRRHHEYSDLPGDPHSPNPELLGEGIFGTLRGLWHAHVGWLTNHEYPNPMYYAPELMRDKTISKINRHYVVWIVLGLLMPTILGGIIHGSWIGAVEGLLWGGFVRMFVVDNSILSINSFSHAFGTHPFDSKDQSRNNIWVAIPTFGESWQNNHHTFENSAAIGLKWWQIDLGYCLIWVLEKLGLVWDVKLPTAKMIEAKKLA</sequence>
<reference evidence="13" key="1">
    <citation type="journal article" date="2019" name="Angew. Chem. Int. Ed. Engl.">
        <title>Nature's Combinatorial Biosynthesis Produces Vatiamides A-F.</title>
        <authorList>
            <person name="Moss N.A."/>
            <person name="Seiler G."/>
            <person name="Leao T.F."/>
            <person name="Castro-Falcon G."/>
            <person name="Gerwick L."/>
            <person name="Hughes C.C."/>
            <person name="Gerwick W.H."/>
        </authorList>
    </citation>
    <scope>NUCLEOTIDE SEQUENCE</scope>
    <source>
        <strain evidence="13">ASI16Jul14-2</strain>
    </source>
</reference>
<dbReference type="CDD" id="cd03505">
    <property type="entry name" value="Delta9-FADS-like"/>
    <property type="match status" value="1"/>
</dbReference>
<dbReference type="GO" id="GO:0016717">
    <property type="term" value="F:oxidoreductase activity, acting on paired donors, with oxidation of a pair of donors resulting in the reduction of molecular oxygen to two molecules of water"/>
    <property type="evidence" value="ECO:0007669"/>
    <property type="project" value="InterPro"/>
</dbReference>
<organism evidence="13">
    <name type="scientific">Moorena producens ASI16Jul14-2</name>
    <dbReference type="NCBI Taxonomy" id="2546228"/>
    <lineage>
        <taxon>Bacteria</taxon>
        <taxon>Bacillati</taxon>
        <taxon>Cyanobacteriota</taxon>
        <taxon>Cyanophyceae</taxon>
        <taxon>Coleofasciculales</taxon>
        <taxon>Coleofasciculaceae</taxon>
        <taxon>Moorena</taxon>
    </lineage>
</organism>
<dbReference type="PANTHER" id="PTHR11351:SF3">
    <property type="entry name" value="BLL4393 PROTEIN"/>
    <property type="match status" value="1"/>
</dbReference>
<evidence type="ECO:0000256" key="4">
    <source>
        <dbReference type="ARBA" id="ARBA00022692"/>
    </source>
</evidence>
<accession>A0A4V1EJX8</accession>
<keyword evidence="7" id="KW-0560">Oxidoreductase</keyword>
<feature type="transmembrane region" description="Helical" evidence="11">
    <location>
        <begin position="37"/>
        <end position="58"/>
    </location>
</feature>
<evidence type="ECO:0000256" key="9">
    <source>
        <dbReference type="ARBA" id="ARBA00023098"/>
    </source>
</evidence>
<dbReference type="InterPro" id="IPR015876">
    <property type="entry name" value="Acyl-CoA_DS"/>
</dbReference>
<feature type="transmembrane region" description="Helical" evidence="11">
    <location>
        <begin position="64"/>
        <end position="87"/>
    </location>
</feature>